<keyword evidence="12" id="KW-1185">Reference proteome</keyword>
<dbReference type="GO" id="GO:0035267">
    <property type="term" value="C:NuA4 histone acetyltransferase complex"/>
    <property type="evidence" value="ECO:0007669"/>
    <property type="project" value="InterPro"/>
</dbReference>
<feature type="compositionally biased region" description="Basic and acidic residues" evidence="9">
    <location>
        <begin position="432"/>
        <end position="452"/>
    </location>
</feature>
<evidence type="ECO:0000256" key="7">
    <source>
        <dbReference type="RuleBase" id="RU361124"/>
    </source>
</evidence>
<evidence type="ECO:0000259" key="10">
    <source>
        <dbReference type="Pfam" id="PF10513"/>
    </source>
</evidence>
<dbReference type="PANTHER" id="PTHR14898">
    <property type="entry name" value="ENHANCER OF POLYCOMB"/>
    <property type="match status" value="1"/>
</dbReference>
<gene>
    <name evidence="11" type="ORF">B9Z65_6298</name>
</gene>
<evidence type="ECO:0000313" key="11">
    <source>
        <dbReference type="EMBL" id="PSK56674.1"/>
    </source>
</evidence>
<comment type="subcellular location">
    <subcellularLocation>
        <location evidence="1 7">Nucleus</location>
    </subcellularLocation>
</comment>
<evidence type="ECO:0000256" key="3">
    <source>
        <dbReference type="ARBA" id="ARBA00023015"/>
    </source>
</evidence>
<evidence type="ECO:0000256" key="8">
    <source>
        <dbReference type="SAM" id="Coils"/>
    </source>
</evidence>
<accession>A0A2P8A886</accession>
<dbReference type="OrthoDB" id="435275at2759"/>
<proteinExistence type="inferred from homology"/>
<evidence type="ECO:0000256" key="9">
    <source>
        <dbReference type="SAM" id="MobiDB-lite"/>
    </source>
</evidence>
<name>A0A2P8A886_9PEZI</name>
<keyword evidence="4 7" id="KW-0804">Transcription</keyword>
<comment type="function">
    <text evidence="6">Component of the NuA4 histone acetyltransferase complex which is involved in transcriptional activation of selected genes principally by acetylation of nucleosomal histone H4 and H2A. The NuA4 complex is also involved in DNA repair. Involved in gene silencing by neighboring heterochromatin, blockage of the silencing spreading along the chromosome, and required for cell cycle progression through G2/M.</text>
</comment>
<dbReference type="InterPro" id="IPR024943">
    <property type="entry name" value="Enhancer_polycomb"/>
</dbReference>
<dbReference type="InterPro" id="IPR019542">
    <property type="entry name" value="Enhancer_polycomb-like_N"/>
</dbReference>
<feature type="coiled-coil region" evidence="8">
    <location>
        <begin position="253"/>
        <end position="280"/>
    </location>
</feature>
<evidence type="ECO:0000256" key="2">
    <source>
        <dbReference type="ARBA" id="ARBA00008035"/>
    </source>
</evidence>
<dbReference type="GO" id="GO:0005634">
    <property type="term" value="C:nucleus"/>
    <property type="evidence" value="ECO:0007669"/>
    <property type="project" value="UniProtKB-SubCell"/>
</dbReference>
<feature type="compositionally biased region" description="Low complexity" evidence="9">
    <location>
        <begin position="560"/>
        <end position="579"/>
    </location>
</feature>
<comment type="similarity">
    <text evidence="2 7">Belongs to the enhancer of polycomb family.</text>
</comment>
<dbReference type="Proteomes" id="UP000243723">
    <property type="component" value="Unassembled WGS sequence"/>
</dbReference>
<dbReference type="EMBL" id="NHZQ01000060">
    <property type="protein sequence ID" value="PSK56674.1"/>
    <property type="molecule type" value="Genomic_DNA"/>
</dbReference>
<evidence type="ECO:0000256" key="4">
    <source>
        <dbReference type="ARBA" id="ARBA00023163"/>
    </source>
</evidence>
<sequence>MSSRAAGARFRQRKLSTKHALTILREDELLDSYHDEDDPTRQIPKLETGVEKSEETEHHLQAVISASAAASLGGKASQVYIPTPEVKSSHMKYDELYPPRFSSPTTYIRFSSTVEDCIGPAYCSTEEDDDFLSKLNTSRAAKDGRLTIDTFEEIMSFFESAATTRQPFASIDNAPVLAFEELQAGYDDTISPEGQKWAAEVYPHWHSLRLAKGNRSLMPNLKNETGAETDDADAYVCFRRREVRQARKTRGRDAQVVDKLRKLRRELEDARQLVHSVNAREKLALDRIDVDRKVFEQRQELKRVKIQHGIKGDKDDEDLLINQRPIVKPKMKLDTAGGAQRPAMLKLSAGQRPDARGPPEQDLVQLEDLKEEAEAVVRKAVETKKQKHRDWNRGFRDDTWFPLCPPDDERDGVGYLPVVREVQLPTPPASVADKDEKMDVDQKPDGEKEAPKDLPTPESEGAERASASTFKFQSPPGEAKRSLPAFRRRYGRLGRLHIDAIKPRRIIPAEKSGVVYDSDEDMEMADSDHDVVVYPVDYWANWNMNYRASLMISSRKTDQQHQQQADQAARRSSSAAGGAPSDVSMANGAATAGQQAAGPN</sequence>
<organism evidence="11 12">
    <name type="scientific">Elsinoe australis</name>
    <dbReference type="NCBI Taxonomy" id="40998"/>
    <lineage>
        <taxon>Eukaryota</taxon>
        <taxon>Fungi</taxon>
        <taxon>Dikarya</taxon>
        <taxon>Ascomycota</taxon>
        <taxon>Pezizomycotina</taxon>
        <taxon>Dothideomycetes</taxon>
        <taxon>Dothideomycetidae</taxon>
        <taxon>Myriangiales</taxon>
        <taxon>Elsinoaceae</taxon>
        <taxon>Elsinoe</taxon>
    </lineage>
</organism>
<feature type="domain" description="Enhancer of polycomb-like N-terminal" evidence="10">
    <location>
        <begin position="11"/>
        <end position="160"/>
    </location>
</feature>
<feature type="region of interest" description="Disordered" evidence="9">
    <location>
        <begin position="555"/>
        <end position="600"/>
    </location>
</feature>
<dbReference type="Pfam" id="PF10513">
    <property type="entry name" value="EPL1"/>
    <property type="match status" value="1"/>
</dbReference>
<reference evidence="11 12" key="1">
    <citation type="submission" date="2017-05" db="EMBL/GenBank/DDBJ databases">
        <title>Draft genome sequence of Elsinoe australis.</title>
        <authorList>
            <person name="Cheng Q."/>
        </authorList>
    </citation>
    <scope>NUCLEOTIDE SEQUENCE [LARGE SCALE GENOMIC DNA]</scope>
    <source>
        <strain evidence="11 12">NL1</strain>
    </source>
</reference>
<feature type="compositionally biased region" description="Low complexity" evidence="9">
    <location>
        <begin position="586"/>
        <end position="600"/>
    </location>
</feature>
<keyword evidence="8" id="KW-0175">Coiled coil</keyword>
<evidence type="ECO:0000313" key="12">
    <source>
        <dbReference type="Proteomes" id="UP000243723"/>
    </source>
</evidence>
<comment type="caution">
    <text evidence="11">The sequence shown here is derived from an EMBL/GenBank/DDBJ whole genome shotgun (WGS) entry which is preliminary data.</text>
</comment>
<evidence type="ECO:0000256" key="5">
    <source>
        <dbReference type="ARBA" id="ARBA00023242"/>
    </source>
</evidence>
<feature type="region of interest" description="Disordered" evidence="9">
    <location>
        <begin position="424"/>
        <end position="485"/>
    </location>
</feature>
<keyword evidence="5 7" id="KW-0539">Nucleus</keyword>
<protein>
    <recommendedName>
        <fullName evidence="7">Enhancer of polycomb-like protein</fullName>
    </recommendedName>
</protein>
<dbReference type="GO" id="GO:0006357">
    <property type="term" value="P:regulation of transcription by RNA polymerase II"/>
    <property type="evidence" value="ECO:0007669"/>
    <property type="project" value="InterPro"/>
</dbReference>
<keyword evidence="3 7" id="KW-0805">Transcription regulation</keyword>
<evidence type="ECO:0000256" key="6">
    <source>
        <dbReference type="ARBA" id="ARBA00025513"/>
    </source>
</evidence>
<dbReference type="STRING" id="40998.A0A2P8A886"/>
<evidence type="ECO:0000256" key="1">
    <source>
        <dbReference type="ARBA" id="ARBA00004123"/>
    </source>
</evidence>
<dbReference type="AlphaFoldDB" id="A0A2P8A886"/>